<evidence type="ECO:0000313" key="4">
    <source>
        <dbReference type="EMBL" id="ABS54606.1"/>
    </source>
</evidence>
<dbReference type="PANTHER" id="PTHR33746:SF4">
    <property type="entry name" value="RUBRERYTHRIN"/>
    <property type="match status" value="1"/>
</dbReference>
<dbReference type="GO" id="GO:0046872">
    <property type="term" value="F:metal ion binding"/>
    <property type="evidence" value="ECO:0007669"/>
    <property type="project" value="InterPro"/>
</dbReference>
<dbReference type="Proteomes" id="UP000002408">
    <property type="component" value="Chromosome"/>
</dbReference>
<dbReference type="PANTHER" id="PTHR33746">
    <property type="entry name" value="RUBRERYTHRIN"/>
    <property type="match status" value="1"/>
</dbReference>
<dbReference type="HOGENOM" id="CLU_095256_1_0_2"/>
<proteinExistence type="predicted"/>
<dbReference type="CDD" id="cd01041">
    <property type="entry name" value="Rubrerythrin"/>
    <property type="match status" value="1"/>
</dbReference>
<organism evidence="4 5">
    <name type="scientific">Methanoregula boonei (strain DSM 21154 / JCM 14090 / 6A8)</name>
    <dbReference type="NCBI Taxonomy" id="456442"/>
    <lineage>
        <taxon>Archaea</taxon>
        <taxon>Methanobacteriati</taxon>
        <taxon>Methanobacteriota</taxon>
        <taxon>Stenosarchaea group</taxon>
        <taxon>Methanomicrobia</taxon>
        <taxon>Methanomicrobiales</taxon>
        <taxon>Methanoregulaceae</taxon>
        <taxon>Methanoregula</taxon>
    </lineage>
</organism>
<dbReference type="SUPFAM" id="SSF47240">
    <property type="entry name" value="Ferritin-like"/>
    <property type="match status" value="1"/>
</dbReference>
<dbReference type="RefSeq" id="WP_011991094.1">
    <property type="nucleotide sequence ID" value="NC_009712.1"/>
</dbReference>
<dbReference type="KEGG" id="mbn:Mboo_0082"/>
<dbReference type="InterPro" id="IPR048574">
    <property type="entry name" value="RUBY_RBDX"/>
</dbReference>
<dbReference type="SUPFAM" id="SSF57802">
    <property type="entry name" value="Rubredoxin-like"/>
    <property type="match status" value="1"/>
</dbReference>
<evidence type="ECO:0000256" key="1">
    <source>
        <dbReference type="ARBA" id="ARBA00022448"/>
    </source>
</evidence>
<dbReference type="Pfam" id="PF21349">
    <property type="entry name" value="RUBY_RBDX"/>
    <property type="match status" value="1"/>
</dbReference>
<sequence length="167" mass="17942">MTTEKNAQEAFAGESQASRKYLAFSEKAAAEGFTTIATLYKAASEAETVHAKKLLKVLGAVGPTEKNLEGSIAGETHEYTVMYPGFIKEAEAEKKSEAVLAFTHAMKAEEIHAGLYKKALAAIKAGHDLGKEKIYLCPVCGNIEIGKAPDKCPVCGVFGKQFREITL</sequence>
<dbReference type="GO" id="GO:0016491">
    <property type="term" value="F:oxidoreductase activity"/>
    <property type="evidence" value="ECO:0007669"/>
    <property type="project" value="InterPro"/>
</dbReference>
<dbReference type="InterPro" id="IPR052753">
    <property type="entry name" value="Rbr2/Nigerythrin"/>
</dbReference>
<protein>
    <submittedName>
        <fullName evidence="4">Rubrerythrin</fullName>
    </submittedName>
</protein>
<keyword evidence="5" id="KW-1185">Reference proteome</keyword>
<dbReference type="PROSITE" id="PS50905">
    <property type="entry name" value="FERRITIN_LIKE"/>
    <property type="match status" value="1"/>
</dbReference>
<dbReference type="eggNOG" id="arCOG01097">
    <property type="taxonomic scope" value="Archaea"/>
</dbReference>
<reference evidence="5" key="1">
    <citation type="journal article" date="2015" name="Microbiology">
        <title>Genome of Methanoregula boonei 6A8 reveals adaptations to oligotrophic peatland environments.</title>
        <authorList>
            <person name="Braeuer S."/>
            <person name="Cadillo-Quiroz H."/>
            <person name="Kyrpides N."/>
            <person name="Woyke T."/>
            <person name="Goodwin L."/>
            <person name="Detter C."/>
            <person name="Podell S."/>
            <person name="Yavitt J.B."/>
            <person name="Zinder S.H."/>
        </authorList>
    </citation>
    <scope>NUCLEOTIDE SEQUENCE [LARGE SCALE GENOMIC DNA]</scope>
    <source>
        <strain evidence="5">DSM 21154 / JCM 14090 / 6A8</strain>
    </source>
</reference>
<dbReference type="InterPro" id="IPR012347">
    <property type="entry name" value="Ferritin-like"/>
</dbReference>
<feature type="domain" description="Ferritin-like diiron" evidence="3">
    <location>
        <begin position="1"/>
        <end position="127"/>
    </location>
</feature>
<dbReference type="InterPro" id="IPR003251">
    <property type="entry name" value="Rr_diiron-bd_dom"/>
</dbReference>
<dbReference type="Gene3D" id="1.20.1260.10">
    <property type="match status" value="1"/>
</dbReference>
<dbReference type="InterPro" id="IPR009040">
    <property type="entry name" value="Ferritin-like_diiron"/>
</dbReference>
<dbReference type="AlphaFoldDB" id="A7I4E5"/>
<accession>A7I4E5</accession>
<dbReference type="STRING" id="456442.Mboo_0082"/>
<keyword evidence="1" id="KW-0813">Transport</keyword>
<dbReference type="Pfam" id="PF02915">
    <property type="entry name" value="Rubrerythrin"/>
    <property type="match status" value="1"/>
</dbReference>
<name>A7I4E5_METB6</name>
<keyword evidence="2" id="KW-0249">Electron transport</keyword>
<gene>
    <name evidence="4" type="ordered locus">Mboo_0082</name>
</gene>
<dbReference type="EMBL" id="CP000780">
    <property type="protein sequence ID" value="ABS54606.1"/>
    <property type="molecule type" value="Genomic_DNA"/>
</dbReference>
<dbReference type="InterPro" id="IPR009078">
    <property type="entry name" value="Ferritin-like_SF"/>
</dbReference>
<dbReference type="Gene3D" id="2.20.28.10">
    <property type="match status" value="1"/>
</dbReference>
<dbReference type="GeneID" id="5411054"/>
<dbReference type="OrthoDB" id="45654at2157"/>
<evidence type="ECO:0000256" key="2">
    <source>
        <dbReference type="ARBA" id="ARBA00022982"/>
    </source>
</evidence>
<evidence type="ECO:0000313" key="5">
    <source>
        <dbReference type="Proteomes" id="UP000002408"/>
    </source>
</evidence>
<evidence type="ECO:0000259" key="3">
    <source>
        <dbReference type="PROSITE" id="PS50905"/>
    </source>
</evidence>